<reference evidence="2" key="1">
    <citation type="submission" date="2010-08" db="EMBL/GenBank/DDBJ databases">
        <authorList>
            <consortium name="Caenorhabditis japonica Sequencing Consortium"/>
            <person name="Wilson R.K."/>
        </authorList>
    </citation>
    <scope>NUCLEOTIDE SEQUENCE [LARGE SCALE GENOMIC DNA]</scope>
    <source>
        <strain evidence="2">DF5081</strain>
    </source>
</reference>
<accession>A0A8R1IPS8</accession>
<name>A0A8R1IPS8_CAEJA</name>
<proteinExistence type="predicted"/>
<evidence type="ECO:0000313" key="1">
    <source>
        <dbReference type="EnsemblMetazoa" id="CJA40946.1"/>
    </source>
</evidence>
<dbReference type="AlphaFoldDB" id="A0A8R1IPS8"/>
<dbReference type="EnsemblMetazoa" id="CJA40946.1">
    <property type="protein sequence ID" value="CJA40946.1"/>
    <property type="gene ID" value="WBGene00216794"/>
</dbReference>
<protein>
    <submittedName>
        <fullName evidence="1">Uncharacterized protein</fullName>
    </submittedName>
</protein>
<reference evidence="1" key="2">
    <citation type="submission" date="2022-06" db="UniProtKB">
        <authorList>
            <consortium name="EnsemblMetazoa"/>
        </authorList>
    </citation>
    <scope>IDENTIFICATION</scope>
    <source>
        <strain evidence="1">DF5081</strain>
    </source>
</reference>
<keyword evidence="2" id="KW-1185">Reference proteome</keyword>
<evidence type="ECO:0000313" key="2">
    <source>
        <dbReference type="Proteomes" id="UP000005237"/>
    </source>
</evidence>
<dbReference type="Proteomes" id="UP000005237">
    <property type="component" value="Unassembled WGS sequence"/>
</dbReference>
<organism evidence="1 2">
    <name type="scientific">Caenorhabditis japonica</name>
    <dbReference type="NCBI Taxonomy" id="281687"/>
    <lineage>
        <taxon>Eukaryota</taxon>
        <taxon>Metazoa</taxon>
        <taxon>Ecdysozoa</taxon>
        <taxon>Nematoda</taxon>
        <taxon>Chromadorea</taxon>
        <taxon>Rhabditida</taxon>
        <taxon>Rhabditina</taxon>
        <taxon>Rhabditomorpha</taxon>
        <taxon>Rhabditoidea</taxon>
        <taxon>Rhabditidae</taxon>
        <taxon>Peloderinae</taxon>
        <taxon>Caenorhabditis</taxon>
    </lineage>
</organism>
<sequence length="44" mass="5360">KAIMNEWEENDEDDEDDDMDDYVIDFLLSQMAKRQIFCVFIRRG</sequence>